<organism evidence="1 2">
    <name type="scientific">Methanoregula formicica (strain DSM 22288 / NBRC 105244 / SMSP)</name>
    <dbReference type="NCBI Taxonomy" id="593750"/>
    <lineage>
        <taxon>Archaea</taxon>
        <taxon>Methanobacteriati</taxon>
        <taxon>Methanobacteriota</taxon>
        <taxon>Stenosarchaea group</taxon>
        <taxon>Methanomicrobia</taxon>
        <taxon>Methanomicrobiales</taxon>
        <taxon>Methanoregulaceae</taxon>
        <taxon>Methanoregula</taxon>
    </lineage>
</organism>
<keyword evidence="2" id="KW-1185">Reference proteome</keyword>
<evidence type="ECO:0000313" key="2">
    <source>
        <dbReference type="Proteomes" id="UP000010824"/>
    </source>
</evidence>
<sequence>MPDYEVPHSVIEASLAELAALSRWIGDREKQEDPVAVLIGGWAVYCYNPWYGSIDIDLVTNAGVRQHLMRHMVSARGFIRRRNPPFRNSVVKIVLPNGEIIIDFIPRNERNCFEGSDATCPMSLLNGRTVSREISPGFFVTIPKRSLLLLMKLKAAWDRAYRIQEHTSENEDWEKGKLRKDRADILSLIDPRAGGTDLDLMFLGEMMHRYPFLPETLAMIPDDRDAVQMYGRMDRDAARIAIADVLRLIG</sequence>
<dbReference type="OrthoDB" id="146522at2157"/>
<reference evidence="1 2" key="2">
    <citation type="journal article" date="2014" name="Genome Announc.">
        <title>Complete Genome Sequence of Methanoregula formicica SMSPT, a Mesophilic Hydrogenotrophic Methanogen Isolated from a Methanogenic Upflow Anaerobic Sludge Blanket Reactor.</title>
        <authorList>
            <person name="Yamamoto K."/>
            <person name="Tamaki H."/>
            <person name="Cadillo-Quiroz H."/>
            <person name="Imachi H."/>
            <person name="Kyrpides N."/>
            <person name="Woyke T."/>
            <person name="Goodwin L."/>
            <person name="Zinder S.H."/>
            <person name="Kamagata Y."/>
            <person name="Liu W.T."/>
        </authorList>
    </citation>
    <scope>NUCLEOTIDE SEQUENCE [LARGE SCALE GENOMIC DNA]</scope>
    <source>
        <strain evidence="2">DSM 22288 / NBRC 105244 / SMSP</strain>
    </source>
</reference>
<accession>L0HH70</accession>
<dbReference type="KEGG" id="mfo:Metfor_2361"/>
<dbReference type="eggNOG" id="arCOG06564">
    <property type="taxonomic scope" value="Archaea"/>
</dbReference>
<dbReference type="GeneID" id="14309753"/>
<protein>
    <submittedName>
        <fullName evidence="1">Uncharacterized protein</fullName>
    </submittedName>
</protein>
<reference evidence="2" key="1">
    <citation type="submission" date="2011-12" db="EMBL/GenBank/DDBJ databases">
        <title>Complete sequence of Methanoregula formicicum SMSP.</title>
        <authorList>
            <person name="Lucas S."/>
            <person name="Han J."/>
            <person name="Lapidus A."/>
            <person name="Cheng J.-F."/>
            <person name="Goodwin L."/>
            <person name="Pitluck S."/>
            <person name="Peters L."/>
            <person name="Ovchinnikova G."/>
            <person name="Teshima H."/>
            <person name="Detter J.C."/>
            <person name="Han C."/>
            <person name="Tapia R."/>
            <person name="Land M."/>
            <person name="Hauser L."/>
            <person name="Kyrpides N."/>
            <person name="Ivanova N."/>
            <person name="Pagani I."/>
            <person name="Imachi H."/>
            <person name="Tamaki H."/>
            <person name="Sekiguchi Y."/>
            <person name="Kamagata Y."/>
            <person name="Cadillo-Quiroz H."/>
            <person name="Zinder S."/>
            <person name="Liu W.-T."/>
            <person name="Woyke T."/>
        </authorList>
    </citation>
    <scope>NUCLEOTIDE SEQUENCE [LARGE SCALE GENOMIC DNA]</scope>
    <source>
        <strain evidence="2">DSM 22288 / NBRC 105244 / SMSP</strain>
    </source>
</reference>
<dbReference type="HOGENOM" id="CLU_1109504_0_0_2"/>
<dbReference type="EMBL" id="CP003167">
    <property type="protein sequence ID" value="AGB03365.1"/>
    <property type="molecule type" value="Genomic_DNA"/>
</dbReference>
<name>L0HH70_METFS</name>
<dbReference type="RefSeq" id="WP_015286327.1">
    <property type="nucleotide sequence ID" value="NC_019943.1"/>
</dbReference>
<gene>
    <name evidence="1" type="ordered locus">Metfor_2361</name>
</gene>
<evidence type="ECO:0000313" key="1">
    <source>
        <dbReference type="EMBL" id="AGB03365.1"/>
    </source>
</evidence>
<dbReference type="InParanoid" id="L0HH70"/>
<dbReference type="AlphaFoldDB" id="L0HH70"/>
<proteinExistence type="predicted"/>
<dbReference type="Proteomes" id="UP000010824">
    <property type="component" value="Chromosome"/>
</dbReference>